<evidence type="ECO:0000313" key="3">
    <source>
        <dbReference type="Proteomes" id="UP000182360"/>
    </source>
</evidence>
<protein>
    <submittedName>
        <fullName evidence="2">Tetratricopeptide repeat-containing protein</fullName>
    </submittedName>
</protein>
<dbReference type="Proteomes" id="UP000182360">
    <property type="component" value="Unassembled WGS sequence"/>
</dbReference>
<keyword evidence="3" id="KW-1185">Reference proteome</keyword>
<evidence type="ECO:0000256" key="1">
    <source>
        <dbReference type="PROSITE-ProRule" id="PRU00339"/>
    </source>
</evidence>
<proteinExistence type="predicted"/>
<accession>A0A1H9I9V3</accession>
<feature type="repeat" description="TPR" evidence="1">
    <location>
        <begin position="109"/>
        <end position="142"/>
    </location>
</feature>
<keyword evidence="1" id="KW-0802">TPR repeat</keyword>
<dbReference type="PANTHER" id="PTHR12558">
    <property type="entry name" value="CELL DIVISION CYCLE 16,23,27"/>
    <property type="match status" value="1"/>
</dbReference>
<evidence type="ECO:0000313" key="2">
    <source>
        <dbReference type="EMBL" id="SEQ71344.1"/>
    </source>
</evidence>
<organism evidence="2 3">
    <name type="scientific">Treponema bryantii</name>
    <dbReference type="NCBI Taxonomy" id="163"/>
    <lineage>
        <taxon>Bacteria</taxon>
        <taxon>Pseudomonadati</taxon>
        <taxon>Spirochaetota</taxon>
        <taxon>Spirochaetia</taxon>
        <taxon>Spirochaetales</taxon>
        <taxon>Treponemataceae</taxon>
        <taxon>Treponema</taxon>
    </lineage>
</organism>
<feature type="repeat" description="TPR" evidence="1">
    <location>
        <begin position="178"/>
        <end position="211"/>
    </location>
</feature>
<dbReference type="InterPro" id="IPR019734">
    <property type="entry name" value="TPR_rpt"/>
</dbReference>
<gene>
    <name evidence="2" type="ORF">SAMN04487977_10930</name>
</gene>
<name>A0A1H9I9V3_9SPIR</name>
<dbReference type="PANTHER" id="PTHR12558:SF13">
    <property type="entry name" value="CELL DIVISION CYCLE PROTEIN 27 HOMOLOG"/>
    <property type="match status" value="1"/>
</dbReference>
<dbReference type="PROSITE" id="PS50005">
    <property type="entry name" value="TPR"/>
    <property type="match status" value="2"/>
</dbReference>
<reference evidence="2 3" key="1">
    <citation type="submission" date="2016-10" db="EMBL/GenBank/DDBJ databases">
        <authorList>
            <person name="de Groot N.N."/>
        </authorList>
    </citation>
    <scope>NUCLEOTIDE SEQUENCE [LARGE SCALE GENOMIC DNA]</scope>
    <source>
        <strain evidence="2 3">B25</strain>
    </source>
</reference>
<dbReference type="SMART" id="SM00028">
    <property type="entry name" value="TPR"/>
    <property type="match status" value="4"/>
</dbReference>
<dbReference type="InterPro" id="IPR011990">
    <property type="entry name" value="TPR-like_helical_dom_sf"/>
</dbReference>
<dbReference type="OrthoDB" id="9766710at2"/>
<dbReference type="eggNOG" id="COG0457">
    <property type="taxonomic scope" value="Bacteria"/>
</dbReference>
<dbReference type="Pfam" id="PF13181">
    <property type="entry name" value="TPR_8"/>
    <property type="match status" value="1"/>
</dbReference>
<dbReference type="SUPFAM" id="SSF48452">
    <property type="entry name" value="TPR-like"/>
    <property type="match status" value="1"/>
</dbReference>
<sequence>MQNNNILNEGKVLYTQKKYDKALAFFLGLPTDSPADKIEVSYYLGLCYTKLERYDDALLFLEQVVTSGGNLERTLQCRFLLAVIYALSGRKRLADFELNKLLETGYMTASVYAAIAFVAWEQNDTERCLNYYEKSLREDPENVSSLNGLGYVLACQEKDLTRALSLCKQAVKSAPKSAACLDSLGWVYYKLGLYKDALQYLQQAEDIDKMNVEITEHIKSVRLKAGH</sequence>
<dbReference type="AlphaFoldDB" id="A0A1H9I9V3"/>
<dbReference type="Pfam" id="PF13424">
    <property type="entry name" value="TPR_12"/>
    <property type="match status" value="1"/>
</dbReference>
<dbReference type="Gene3D" id="1.25.40.10">
    <property type="entry name" value="Tetratricopeptide repeat domain"/>
    <property type="match status" value="2"/>
</dbReference>
<dbReference type="Pfam" id="PF13174">
    <property type="entry name" value="TPR_6"/>
    <property type="match status" value="1"/>
</dbReference>
<dbReference type="STRING" id="163.SAMN04487775_10280"/>
<dbReference type="EMBL" id="FOFU01000009">
    <property type="protein sequence ID" value="SEQ71344.1"/>
    <property type="molecule type" value="Genomic_DNA"/>
</dbReference>